<protein>
    <submittedName>
        <fullName evidence="1">Uncharacterized protein</fullName>
    </submittedName>
</protein>
<accession>A0A5B7K5V1</accession>
<organism evidence="1 2">
    <name type="scientific">Portunus trituberculatus</name>
    <name type="common">Swimming crab</name>
    <name type="synonym">Neptunus trituberculatus</name>
    <dbReference type="NCBI Taxonomy" id="210409"/>
    <lineage>
        <taxon>Eukaryota</taxon>
        <taxon>Metazoa</taxon>
        <taxon>Ecdysozoa</taxon>
        <taxon>Arthropoda</taxon>
        <taxon>Crustacea</taxon>
        <taxon>Multicrustacea</taxon>
        <taxon>Malacostraca</taxon>
        <taxon>Eumalacostraca</taxon>
        <taxon>Eucarida</taxon>
        <taxon>Decapoda</taxon>
        <taxon>Pleocyemata</taxon>
        <taxon>Brachyura</taxon>
        <taxon>Eubrachyura</taxon>
        <taxon>Portunoidea</taxon>
        <taxon>Portunidae</taxon>
        <taxon>Portuninae</taxon>
        <taxon>Portunus</taxon>
    </lineage>
</organism>
<evidence type="ECO:0000313" key="1">
    <source>
        <dbReference type="EMBL" id="MPD01957.1"/>
    </source>
</evidence>
<name>A0A5B7K5V1_PORTR</name>
<gene>
    <name evidence="1" type="ORF">E2C01_097509</name>
</gene>
<dbReference type="Proteomes" id="UP000324222">
    <property type="component" value="Unassembled WGS sequence"/>
</dbReference>
<sequence>MIIFFPTNFLHLHLSTHTSTLAESKAITLPYPQTAPHLHFGRTHHESSRLRQPLATILGNEQNACHFSSDTVTLASRGTAMHLRSPASHGIPEKLIHLLETSTRPDPLLRRLLKATLTPSEAGAGAGTGPL</sequence>
<evidence type="ECO:0000313" key="2">
    <source>
        <dbReference type="Proteomes" id="UP000324222"/>
    </source>
</evidence>
<keyword evidence="2" id="KW-1185">Reference proteome</keyword>
<reference evidence="1 2" key="1">
    <citation type="submission" date="2019-05" db="EMBL/GenBank/DDBJ databases">
        <title>Another draft genome of Portunus trituberculatus and its Hox gene families provides insights of decapod evolution.</title>
        <authorList>
            <person name="Jeong J.-H."/>
            <person name="Song I."/>
            <person name="Kim S."/>
            <person name="Choi T."/>
            <person name="Kim D."/>
            <person name="Ryu S."/>
            <person name="Kim W."/>
        </authorList>
    </citation>
    <scope>NUCLEOTIDE SEQUENCE [LARGE SCALE GENOMIC DNA]</scope>
    <source>
        <tissue evidence="1">Muscle</tissue>
    </source>
</reference>
<dbReference type="EMBL" id="VSRR010129352">
    <property type="protein sequence ID" value="MPD01957.1"/>
    <property type="molecule type" value="Genomic_DNA"/>
</dbReference>
<proteinExistence type="predicted"/>
<comment type="caution">
    <text evidence="1">The sequence shown here is derived from an EMBL/GenBank/DDBJ whole genome shotgun (WGS) entry which is preliminary data.</text>
</comment>
<dbReference type="AlphaFoldDB" id="A0A5B7K5V1"/>